<keyword evidence="2" id="KW-0808">Transferase</keyword>
<keyword evidence="3" id="KW-1185">Reference proteome</keyword>
<dbReference type="Gene3D" id="3.20.20.80">
    <property type="entry name" value="Glycosidases"/>
    <property type="match status" value="1"/>
</dbReference>
<keyword evidence="1" id="KW-0732">Signal</keyword>
<dbReference type="InterPro" id="IPR032719">
    <property type="entry name" value="WbsX"/>
</dbReference>
<dbReference type="PANTHER" id="PTHR41244:SF1">
    <property type="entry name" value="GLYCOSYLTRANSFERASE"/>
    <property type="match status" value="1"/>
</dbReference>
<accession>A0A1T5N3W7</accession>
<dbReference type="PANTHER" id="PTHR41244">
    <property type="entry name" value="RHAMNAN SYNTHESIS F"/>
    <property type="match status" value="1"/>
</dbReference>
<dbReference type="Proteomes" id="UP000190166">
    <property type="component" value="Unassembled WGS sequence"/>
</dbReference>
<dbReference type="RefSeq" id="WP_079467609.1">
    <property type="nucleotide sequence ID" value="NZ_FUZZ01000001.1"/>
</dbReference>
<proteinExistence type="predicted"/>
<gene>
    <name evidence="2" type="ORF">SAMN05660461_0260</name>
</gene>
<organism evidence="2 3">
    <name type="scientific">Chitinophaga ginsengisegetis</name>
    <dbReference type="NCBI Taxonomy" id="393003"/>
    <lineage>
        <taxon>Bacteria</taxon>
        <taxon>Pseudomonadati</taxon>
        <taxon>Bacteroidota</taxon>
        <taxon>Chitinophagia</taxon>
        <taxon>Chitinophagales</taxon>
        <taxon>Chitinophagaceae</taxon>
        <taxon>Chitinophaga</taxon>
    </lineage>
</organism>
<reference evidence="2 3" key="1">
    <citation type="submission" date="2017-02" db="EMBL/GenBank/DDBJ databases">
        <authorList>
            <person name="Peterson S.W."/>
        </authorList>
    </citation>
    <scope>NUCLEOTIDE SEQUENCE [LARGE SCALE GENOMIC DNA]</scope>
    <source>
        <strain evidence="2 3">DSM 18108</strain>
    </source>
</reference>
<feature type="signal peptide" evidence="1">
    <location>
        <begin position="1"/>
        <end position="19"/>
    </location>
</feature>
<dbReference type="Pfam" id="PF14307">
    <property type="entry name" value="Glyco_tran_WbsX"/>
    <property type="match status" value="1"/>
</dbReference>
<evidence type="ECO:0000313" key="3">
    <source>
        <dbReference type="Proteomes" id="UP000190166"/>
    </source>
</evidence>
<evidence type="ECO:0000256" key="1">
    <source>
        <dbReference type="SAM" id="SignalP"/>
    </source>
</evidence>
<dbReference type="EMBL" id="FUZZ01000001">
    <property type="protein sequence ID" value="SKC95160.1"/>
    <property type="molecule type" value="Genomic_DNA"/>
</dbReference>
<name>A0A1T5N3W7_9BACT</name>
<sequence>MKRVYILAAAAFLLLNACKKDLTGPSVDDNILNYDIEEIPVTENYVVGAFYTSFGGWNANIKEVPVVGKYGMPNGVLTPGIMPKHIAYGVKAGLDYFVFSFRSPNRDANNFRSDSTLIRGFIDSDGEGQMKFAMSYNFSTGTYGGISASNPIEKDKLKLAQFFDDFRRIVPYLKDAHYQKVGDKPLLYIQNAQTLFSDSNKAIYDTLRSQLKALGVEPYIVGMQDRWTPPARYEIRFKGCVDAIYHQSFSSQINNWDRWYLLPQMMDQNWKYSKDYFDKNFGVDYVPNITPAYSWKINTPTSTNPEYPRTDSGAMFIKLCNVAKMNASSKTRLIMIDGWNNWTEDSQLEPAESYGERYLNIVKKQFKK</sequence>
<evidence type="ECO:0000313" key="2">
    <source>
        <dbReference type="EMBL" id="SKC95160.1"/>
    </source>
</evidence>
<protein>
    <submittedName>
        <fullName evidence="2">Glycosyltransferase WbsX</fullName>
    </submittedName>
</protein>
<dbReference type="GO" id="GO:0016740">
    <property type="term" value="F:transferase activity"/>
    <property type="evidence" value="ECO:0007669"/>
    <property type="project" value="UniProtKB-KW"/>
</dbReference>
<feature type="chain" id="PRO_5012301456" evidence="1">
    <location>
        <begin position="20"/>
        <end position="368"/>
    </location>
</feature>
<dbReference type="AlphaFoldDB" id="A0A1T5N3W7"/>
<dbReference type="STRING" id="393003.SAMN05660461_0260"/>